<evidence type="ECO:0000313" key="6">
    <source>
        <dbReference type="EMBL" id="CCO17860.1"/>
    </source>
</evidence>
<gene>
    <name evidence="6" type="ORF">Bathy08g00420</name>
</gene>
<dbReference type="Pfam" id="PF12554">
    <property type="entry name" value="MOZART1"/>
    <property type="match status" value="1"/>
</dbReference>
<dbReference type="PANTHER" id="PTHR28520:SF2">
    <property type="entry name" value="MITOTIC-SPINDLE ORGANIZING PROTEIN 1"/>
    <property type="match status" value="1"/>
</dbReference>
<keyword evidence="3" id="KW-0963">Cytoplasm</keyword>
<dbReference type="KEGG" id="bpg:Bathy08g00420"/>
<evidence type="ECO:0000256" key="2">
    <source>
        <dbReference type="ARBA" id="ARBA00011015"/>
    </source>
</evidence>
<reference evidence="6 7" key="1">
    <citation type="submission" date="2011-10" db="EMBL/GenBank/DDBJ databases">
        <authorList>
            <person name="Genoscope - CEA"/>
        </authorList>
    </citation>
    <scope>NUCLEOTIDE SEQUENCE [LARGE SCALE GENOMIC DNA]</scope>
    <source>
        <strain evidence="6 7">RCC 1105</strain>
    </source>
</reference>
<dbReference type="STRING" id="41875.K8EZE2"/>
<dbReference type="GO" id="GO:0000931">
    <property type="term" value="C:gamma-tubulin ring complex"/>
    <property type="evidence" value="ECO:0007669"/>
    <property type="project" value="InterPro"/>
</dbReference>
<accession>K8EZE2</accession>
<keyword evidence="7" id="KW-1185">Reference proteome</keyword>
<dbReference type="EMBL" id="FO082271">
    <property type="protein sequence ID" value="CCO17860.1"/>
    <property type="molecule type" value="Genomic_DNA"/>
</dbReference>
<feature type="region of interest" description="Disordered" evidence="5">
    <location>
        <begin position="1"/>
        <end position="45"/>
    </location>
</feature>
<comment type="similarity">
    <text evidence="2">Belongs to the MOZART1 family.</text>
</comment>
<evidence type="ECO:0000313" key="7">
    <source>
        <dbReference type="Proteomes" id="UP000198341"/>
    </source>
</evidence>
<dbReference type="GO" id="GO:0090307">
    <property type="term" value="P:mitotic spindle assembly"/>
    <property type="evidence" value="ECO:0007669"/>
    <property type="project" value="TreeGrafter"/>
</dbReference>
<proteinExistence type="inferred from homology"/>
<organism evidence="6 7">
    <name type="scientific">Bathycoccus prasinos</name>
    <dbReference type="NCBI Taxonomy" id="41875"/>
    <lineage>
        <taxon>Eukaryota</taxon>
        <taxon>Viridiplantae</taxon>
        <taxon>Chlorophyta</taxon>
        <taxon>Mamiellophyceae</taxon>
        <taxon>Mamiellales</taxon>
        <taxon>Bathycoccaceae</taxon>
        <taxon>Bathycoccus</taxon>
    </lineage>
</organism>
<evidence type="ECO:0000256" key="1">
    <source>
        <dbReference type="ARBA" id="ARBA00004267"/>
    </source>
</evidence>
<dbReference type="AlphaFoldDB" id="K8EZE2"/>
<evidence type="ECO:0000256" key="5">
    <source>
        <dbReference type="SAM" id="MobiDB-lite"/>
    </source>
</evidence>
<dbReference type="GO" id="GO:0051415">
    <property type="term" value="P:microtubule nucleation by interphase microtubule organizing center"/>
    <property type="evidence" value="ECO:0007669"/>
    <property type="project" value="TreeGrafter"/>
</dbReference>
<dbReference type="GeneID" id="19014021"/>
<dbReference type="InterPro" id="IPR022214">
    <property type="entry name" value="MZT1"/>
</dbReference>
<comment type="subcellular location">
    <subcellularLocation>
        <location evidence="1">Cytoplasm</location>
        <location evidence="1">Cytoskeleton</location>
        <location evidence="1">Microtubule organizing center</location>
    </subcellularLocation>
</comment>
<dbReference type="GO" id="GO:0033566">
    <property type="term" value="P:gamma-tubulin complex localization"/>
    <property type="evidence" value="ECO:0007669"/>
    <property type="project" value="InterPro"/>
</dbReference>
<dbReference type="GO" id="GO:0031021">
    <property type="term" value="C:interphase microtubule organizing center"/>
    <property type="evidence" value="ECO:0007669"/>
    <property type="project" value="TreeGrafter"/>
</dbReference>
<dbReference type="RefSeq" id="XP_007511739.1">
    <property type="nucleotide sequence ID" value="XM_007511677.1"/>
</dbReference>
<dbReference type="OrthoDB" id="48571at2759"/>
<dbReference type="GO" id="GO:0005819">
    <property type="term" value="C:spindle"/>
    <property type="evidence" value="ECO:0007669"/>
    <property type="project" value="TreeGrafter"/>
</dbReference>
<dbReference type="Proteomes" id="UP000198341">
    <property type="component" value="Chromosome 8"/>
</dbReference>
<evidence type="ECO:0000256" key="3">
    <source>
        <dbReference type="ARBA" id="ARBA00022490"/>
    </source>
</evidence>
<evidence type="ECO:0008006" key="8">
    <source>
        <dbReference type="Google" id="ProtNLM"/>
    </source>
</evidence>
<sequence>MKTPCDASSPLRRRQNNDHHHHHKNDDDHFNRKNNENNFEADDCFDGDRISSRSAQKHLEITHEISKILECDLDRETLAVCISMLQNGVEPESLALVVKELKREAKRLRESRERAIGGGGGGMRL</sequence>
<name>K8EZE2_9CHLO</name>
<keyword evidence="4" id="KW-0206">Cytoskeleton</keyword>
<dbReference type="PANTHER" id="PTHR28520">
    <property type="entry name" value="MITOTIC-SPINDLE ORGANIZING PROTEIN 1"/>
    <property type="match status" value="1"/>
</dbReference>
<protein>
    <recommendedName>
        <fullName evidence="8">Mitotic-spindle organizing protein 1</fullName>
    </recommendedName>
</protein>
<evidence type="ECO:0000256" key="4">
    <source>
        <dbReference type="ARBA" id="ARBA00023212"/>
    </source>
</evidence>
<feature type="compositionally biased region" description="Basic and acidic residues" evidence="5">
    <location>
        <begin position="24"/>
        <end position="35"/>
    </location>
</feature>
<feature type="compositionally biased region" description="Basic residues" evidence="5">
    <location>
        <begin position="11"/>
        <end position="23"/>
    </location>
</feature>